<feature type="transmembrane region" description="Helical" evidence="3">
    <location>
        <begin position="7"/>
        <end position="25"/>
    </location>
</feature>
<dbReference type="Gene3D" id="2.40.50.100">
    <property type="match status" value="1"/>
</dbReference>
<keyword evidence="3" id="KW-1133">Transmembrane helix</keyword>
<evidence type="ECO:0000259" key="4">
    <source>
        <dbReference type="Pfam" id="PF25917"/>
    </source>
</evidence>
<dbReference type="SUPFAM" id="SSF111369">
    <property type="entry name" value="HlyD-like secretion proteins"/>
    <property type="match status" value="2"/>
</dbReference>
<dbReference type="PANTHER" id="PTHR30469">
    <property type="entry name" value="MULTIDRUG RESISTANCE PROTEIN MDTA"/>
    <property type="match status" value="1"/>
</dbReference>
<evidence type="ECO:0000313" key="5">
    <source>
        <dbReference type="EMBL" id="MBH5321997.1"/>
    </source>
</evidence>
<evidence type="ECO:0000256" key="3">
    <source>
        <dbReference type="SAM" id="Phobius"/>
    </source>
</evidence>
<proteinExistence type="predicted"/>
<dbReference type="RefSeq" id="WP_197920629.1">
    <property type="nucleotide sequence ID" value="NZ_CAWPTA010000006.1"/>
</dbReference>
<accession>A0ABS0N226</accession>
<name>A0ABS0N226_9SPHN</name>
<sequence length="424" mass="44609">MSKQLKLSLIVLGVAILIAALMIWLRPEPEEQPRKQQAPLVEAVAFQAAAGPIPVMATGSVQARDQVVVSPQVGGRLAYVHPAFREGGTVPAGAVVVRIEAADYQNQVRIAQADVAAQNVNVLQAQEEVEIARDELARFGAREAARSGDAQGSRILPPDGLASAGTARSAPPVNANGLASREPQLRSAQAARDRAQANLSVAQLSLARTRITSPFRGLVQEESVAVGSLVQPGQALGSIVSTSAFEVRLSLTADEAALIPGLLGGGRGQIPASVFYDFGGLTYRWDARVDRADVSLDAETRNVEVFLQVPNPLNGGVQVTQDGEEPAGTPAPPLLLGAFVRGEITGAVIEDYAEIPAQALRPGNEIWVVRDGQLRILPVRVIQRSDNLAYVSTPTLAQGGYLVTSSLPTPSDGMAVRLSGENSQ</sequence>
<evidence type="ECO:0000256" key="1">
    <source>
        <dbReference type="SAM" id="Coils"/>
    </source>
</evidence>
<dbReference type="InterPro" id="IPR058625">
    <property type="entry name" value="MdtA-like_BSH"/>
</dbReference>
<evidence type="ECO:0000313" key="6">
    <source>
        <dbReference type="Proteomes" id="UP000602442"/>
    </source>
</evidence>
<keyword evidence="6" id="KW-1185">Reference proteome</keyword>
<dbReference type="Pfam" id="PF25917">
    <property type="entry name" value="BSH_RND"/>
    <property type="match status" value="1"/>
</dbReference>
<dbReference type="Gene3D" id="1.10.287.470">
    <property type="entry name" value="Helix hairpin bin"/>
    <property type="match status" value="1"/>
</dbReference>
<evidence type="ECO:0000256" key="2">
    <source>
        <dbReference type="SAM" id="MobiDB-lite"/>
    </source>
</evidence>
<gene>
    <name evidence="5" type="ORF">I5L03_05310</name>
</gene>
<feature type="coiled-coil region" evidence="1">
    <location>
        <begin position="115"/>
        <end position="142"/>
    </location>
</feature>
<feature type="region of interest" description="Disordered" evidence="2">
    <location>
        <begin position="143"/>
        <end position="178"/>
    </location>
</feature>
<comment type="caution">
    <text evidence="5">The sequence shown here is derived from an EMBL/GenBank/DDBJ whole genome shotgun (WGS) entry which is preliminary data.</text>
</comment>
<dbReference type="Proteomes" id="UP000602442">
    <property type="component" value="Unassembled WGS sequence"/>
</dbReference>
<organism evidence="5 6">
    <name type="scientific">Aurantiacibacter sediminis</name>
    <dbReference type="NCBI Taxonomy" id="2793064"/>
    <lineage>
        <taxon>Bacteria</taxon>
        <taxon>Pseudomonadati</taxon>
        <taxon>Pseudomonadota</taxon>
        <taxon>Alphaproteobacteria</taxon>
        <taxon>Sphingomonadales</taxon>
        <taxon>Erythrobacteraceae</taxon>
        <taxon>Aurantiacibacter</taxon>
    </lineage>
</organism>
<feature type="domain" description="Multidrug resistance protein MdtA-like barrel-sandwich hybrid" evidence="4">
    <location>
        <begin position="66"/>
        <end position="241"/>
    </location>
</feature>
<dbReference type="Gene3D" id="2.40.30.170">
    <property type="match status" value="1"/>
</dbReference>
<protein>
    <submittedName>
        <fullName evidence="5">HlyD family efflux transporter periplasmic adaptor subunit</fullName>
    </submittedName>
</protein>
<reference evidence="5 6" key="1">
    <citation type="submission" date="2020-11" db="EMBL/GenBank/DDBJ databases">
        <title>Erythrobacter sediminis sp. nov., a marine bacterium from a tidal flat of Garorim Bay.</title>
        <authorList>
            <person name="Kim D."/>
            <person name="Yoo Y."/>
            <person name="Kim J.-J."/>
        </authorList>
    </citation>
    <scope>NUCLEOTIDE SEQUENCE [LARGE SCALE GENOMIC DNA]</scope>
    <source>
        <strain evidence="5 6">JGD-13</strain>
    </source>
</reference>
<keyword evidence="1" id="KW-0175">Coiled coil</keyword>
<dbReference type="EMBL" id="JAEANY010000001">
    <property type="protein sequence ID" value="MBH5321997.1"/>
    <property type="molecule type" value="Genomic_DNA"/>
</dbReference>
<keyword evidence="3" id="KW-0472">Membrane</keyword>
<keyword evidence="3" id="KW-0812">Transmembrane</keyword>